<proteinExistence type="predicted"/>
<dbReference type="PANTHER" id="PTHR30627">
    <property type="entry name" value="PEPTIDOGLYCAN D,D-TRANSPEPTIDASE"/>
    <property type="match status" value="1"/>
</dbReference>
<dbReference type="Gene3D" id="3.40.710.10">
    <property type="entry name" value="DD-peptidase/beta-lactamase superfamily"/>
    <property type="match status" value="1"/>
</dbReference>
<dbReference type="SUPFAM" id="SSF56601">
    <property type="entry name" value="beta-lactamase/transpeptidase-like"/>
    <property type="match status" value="1"/>
</dbReference>
<dbReference type="InterPro" id="IPR001460">
    <property type="entry name" value="PCN-bd_Tpept"/>
</dbReference>
<gene>
    <name evidence="2" type="ORF">H8S45_02525</name>
</gene>
<dbReference type="AlphaFoldDB" id="A0A923LSK8"/>
<dbReference type="Pfam" id="PF00905">
    <property type="entry name" value="Transpeptidase"/>
    <property type="match status" value="1"/>
</dbReference>
<dbReference type="InterPro" id="IPR050515">
    <property type="entry name" value="Beta-lactam/transpept"/>
</dbReference>
<evidence type="ECO:0000313" key="3">
    <source>
        <dbReference type="Proteomes" id="UP000606499"/>
    </source>
</evidence>
<keyword evidence="3" id="KW-1185">Reference proteome</keyword>
<accession>A0A923LSK8</accession>
<dbReference type="InterPro" id="IPR012338">
    <property type="entry name" value="Beta-lactam/transpept-like"/>
</dbReference>
<dbReference type="PANTHER" id="PTHR30627:SF24">
    <property type="entry name" value="PENICILLIN-BINDING PROTEIN 4B"/>
    <property type="match status" value="1"/>
</dbReference>
<dbReference type="GO" id="GO:0008658">
    <property type="term" value="F:penicillin binding"/>
    <property type="evidence" value="ECO:0007669"/>
    <property type="project" value="InterPro"/>
</dbReference>
<comment type="caution">
    <text evidence="2">The sequence shown here is derived from an EMBL/GenBank/DDBJ whole genome shotgun (WGS) entry which is preliminary data.</text>
</comment>
<dbReference type="Proteomes" id="UP000606499">
    <property type="component" value="Unassembled WGS sequence"/>
</dbReference>
<evidence type="ECO:0000259" key="1">
    <source>
        <dbReference type="Pfam" id="PF00905"/>
    </source>
</evidence>
<name>A0A923LSK8_9FIRM</name>
<dbReference type="GO" id="GO:0005886">
    <property type="term" value="C:plasma membrane"/>
    <property type="evidence" value="ECO:0007669"/>
    <property type="project" value="TreeGrafter"/>
</dbReference>
<dbReference type="EMBL" id="JACOPL010000002">
    <property type="protein sequence ID" value="MBC5724344.1"/>
    <property type="molecule type" value="Genomic_DNA"/>
</dbReference>
<dbReference type="GO" id="GO:0071555">
    <property type="term" value="P:cell wall organization"/>
    <property type="evidence" value="ECO:0007669"/>
    <property type="project" value="TreeGrafter"/>
</dbReference>
<dbReference type="GO" id="GO:0071972">
    <property type="term" value="F:peptidoglycan L,D-transpeptidase activity"/>
    <property type="evidence" value="ECO:0007669"/>
    <property type="project" value="TreeGrafter"/>
</dbReference>
<protein>
    <submittedName>
        <fullName evidence="2">Penicillin-binding protein</fullName>
    </submittedName>
</protein>
<dbReference type="Gene3D" id="3.90.1310.10">
    <property type="entry name" value="Penicillin-binding protein 2a (Domain 2)"/>
    <property type="match status" value="1"/>
</dbReference>
<dbReference type="RefSeq" id="WP_054326550.1">
    <property type="nucleotide sequence ID" value="NZ_JACOPL010000002.1"/>
</dbReference>
<reference evidence="2" key="1">
    <citation type="submission" date="2020-08" db="EMBL/GenBank/DDBJ databases">
        <title>Genome public.</title>
        <authorList>
            <person name="Liu C."/>
            <person name="Sun Q."/>
        </authorList>
    </citation>
    <scope>NUCLEOTIDE SEQUENCE</scope>
    <source>
        <strain evidence="2">NSJ-28</strain>
    </source>
</reference>
<feature type="domain" description="Penicillin-binding protein transpeptidase" evidence="1">
    <location>
        <begin position="149"/>
        <end position="449"/>
    </location>
</feature>
<sequence>MRKIEKRGVFCLILAALLGVGLLLFCFRFVVDGGDWASYPYNRHLYSNSGQLKGGTILDRDGDVLSSLDENGNRTYYPDSAVRRATLHAVGDPAGNIGAGALTAFADKLSGYNLLTGVYSPLGTGNNLYLTIDAYLNNIAYQALGGMNGTVGVYNYKTGEILCMVSTPSFDPADPPAIDPDDPSWEGVYVNRLLSANSIPGSIFKVVTLNAAVENLPDLFSRTWNCTGSVEIGGDTVTCPYAHGQMDIEDALANSCNGVFGQLAVELGGNTMQKYTDAAGLTTAIRVDGIRTSEGRFNFDGNDNQLAWAGVGQGEDTMCPINMMLYMGAIANGGKAALPRLIEKTTTDYGLPTGLYFAHKSDKLIDADTADTIADMMHNNVIETYGQDRFPGMDICAKSGTAEVGGGKTPNAWFTGFLRDEATPYAFIVLVENGGGGSSVAGTVASRVLTAAVEKGY</sequence>
<evidence type="ECO:0000313" key="2">
    <source>
        <dbReference type="EMBL" id="MBC5724344.1"/>
    </source>
</evidence>
<organism evidence="2 3">
    <name type="scientific">Agathobaculum faecis</name>
    <dbReference type="NCBI Taxonomy" id="2763013"/>
    <lineage>
        <taxon>Bacteria</taxon>
        <taxon>Bacillati</taxon>
        <taxon>Bacillota</taxon>
        <taxon>Clostridia</taxon>
        <taxon>Eubacteriales</taxon>
        <taxon>Butyricicoccaceae</taxon>
        <taxon>Agathobaculum</taxon>
    </lineage>
</organism>